<dbReference type="AlphaFoldDB" id="A0A840CVU1"/>
<evidence type="ECO:0000256" key="7">
    <source>
        <dbReference type="PIRSR" id="PIRSR026534-3"/>
    </source>
</evidence>
<dbReference type="GO" id="GO:0046558">
    <property type="term" value="F:arabinan endo-1,5-alpha-L-arabinosidase activity"/>
    <property type="evidence" value="ECO:0007669"/>
    <property type="project" value="UniProtKB-EC"/>
</dbReference>
<proteinExistence type="inferred from homology"/>
<dbReference type="PIRSF" id="PIRSF026534">
    <property type="entry name" value="Endo_alpha-L-arabinosidase"/>
    <property type="match status" value="1"/>
</dbReference>
<dbReference type="EMBL" id="JACIER010000007">
    <property type="protein sequence ID" value="MBB4044187.1"/>
    <property type="molecule type" value="Genomic_DNA"/>
</dbReference>
<dbReference type="InterPro" id="IPR006710">
    <property type="entry name" value="Glyco_hydro_43"/>
</dbReference>
<dbReference type="CDD" id="cd18616">
    <property type="entry name" value="GH43_ABN-like"/>
    <property type="match status" value="1"/>
</dbReference>
<evidence type="ECO:0000256" key="3">
    <source>
        <dbReference type="ARBA" id="ARBA00022801"/>
    </source>
</evidence>
<dbReference type="GO" id="GO:0031222">
    <property type="term" value="P:arabinan catabolic process"/>
    <property type="evidence" value="ECO:0007669"/>
    <property type="project" value="UniProtKB-UniPathway"/>
</dbReference>
<dbReference type="UniPathway" id="UPA00667"/>
<dbReference type="Proteomes" id="UP000560658">
    <property type="component" value="Unassembled WGS sequence"/>
</dbReference>
<comment type="caution">
    <text evidence="9">The sequence shown here is derived from an EMBL/GenBank/DDBJ whole genome shotgun (WGS) entry which is preliminary data.</text>
</comment>
<dbReference type="InterPro" id="IPR023296">
    <property type="entry name" value="Glyco_hydro_beta-prop_sf"/>
</dbReference>
<evidence type="ECO:0000256" key="1">
    <source>
        <dbReference type="ARBA" id="ARBA00004834"/>
    </source>
</evidence>
<evidence type="ECO:0000256" key="2">
    <source>
        <dbReference type="ARBA" id="ARBA00009865"/>
    </source>
</evidence>
<dbReference type="SUPFAM" id="SSF75005">
    <property type="entry name" value="Arabinanase/levansucrase/invertase"/>
    <property type="match status" value="1"/>
</dbReference>
<feature type="site" description="Important for substrate recognition" evidence="7">
    <location>
        <position position="291"/>
    </location>
</feature>
<feature type="site" description="Important for catalytic activity, responsible for pKa modulation of the active site Glu and correct orientation of both the proton donor and substrate" evidence="7">
    <location>
        <position position="164"/>
    </location>
</feature>
<evidence type="ECO:0000256" key="4">
    <source>
        <dbReference type="ARBA" id="ARBA00023295"/>
    </source>
</evidence>
<evidence type="ECO:0000256" key="8">
    <source>
        <dbReference type="PIRSR" id="PIRSR606710-1"/>
    </source>
</evidence>
<comment type="similarity">
    <text evidence="2 5">Belongs to the glycosyl hydrolase 43 family.</text>
</comment>
<feature type="active site" description="Proton acceptor" evidence="6">
    <location>
        <position position="52"/>
    </location>
</feature>
<comment type="pathway">
    <text evidence="1 5">Glycan metabolism; L-arabinan degradation.</text>
</comment>
<keyword evidence="10" id="KW-1185">Reference proteome</keyword>
<evidence type="ECO:0000313" key="10">
    <source>
        <dbReference type="Proteomes" id="UP000560658"/>
    </source>
</evidence>
<protein>
    <submittedName>
        <fullName evidence="9">Arabinan endo-1,5-alpha-L-arabinosidase</fullName>
        <ecNumber evidence="9">3.2.1.99</ecNumber>
    </submittedName>
</protein>
<keyword evidence="3 5" id="KW-0378">Hydrolase</keyword>
<feature type="active site" description="Proton acceptor" evidence="8">
    <location>
        <position position="49"/>
    </location>
</feature>
<dbReference type="PANTHER" id="PTHR43301">
    <property type="entry name" value="ARABINAN ENDO-1,5-ALPHA-L-ARABINOSIDASE"/>
    <property type="match status" value="1"/>
</dbReference>
<dbReference type="Gene3D" id="2.115.10.20">
    <property type="entry name" value="Glycosyl hydrolase domain, family 43"/>
    <property type="match status" value="1"/>
</dbReference>
<dbReference type="PANTHER" id="PTHR43301:SF3">
    <property type="entry name" value="ARABINAN ENDO-1,5-ALPHA-L-ARABINOSIDASE A-RELATED"/>
    <property type="match status" value="1"/>
</dbReference>
<evidence type="ECO:0000256" key="6">
    <source>
        <dbReference type="PIRSR" id="PIRSR026534-1"/>
    </source>
</evidence>
<dbReference type="InterPro" id="IPR016840">
    <property type="entry name" value="Glyco_hydro_43_endo_a_Ara-ase"/>
</dbReference>
<dbReference type="Pfam" id="PF04616">
    <property type="entry name" value="Glyco_hydro_43"/>
    <property type="match status" value="1"/>
</dbReference>
<dbReference type="InterPro" id="IPR050727">
    <property type="entry name" value="GH43_arabinanases"/>
</dbReference>
<dbReference type="EC" id="3.2.1.99" evidence="9"/>
<accession>A0A840CVU1</accession>
<dbReference type="RefSeq" id="WP_183208439.1">
    <property type="nucleotide sequence ID" value="NZ_JACIER010000007.1"/>
</dbReference>
<reference evidence="9" key="1">
    <citation type="submission" date="2020-08" db="EMBL/GenBank/DDBJ databases">
        <title>Genomic Encyclopedia of Type Strains, Phase IV (KMG-IV): sequencing the most valuable type-strain genomes for metagenomic binning, comparative biology and taxonomic classification.</title>
        <authorList>
            <person name="Goeker M."/>
        </authorList>
    </citation>
    <scope>NUCLEOTIDE SEQUENCE [LARGE SCALE GENOMIC DNA]</scope>
    <source>
        <strain evidence="9">DSM 105720</strain>
    </source>
</reference>
<sequence>MLYIKYAITIGLLSVFSWGCSSSNEPSGEDVQPPLKDKVWYTNPVIDHDAPDPTIERAADGTFYLYATGGNTSVYKSPDLVRWDYVGNAYEEKSKPAWEPEAGIWAPDINYIDGKYVMYYSMSKWGGGATCGIGVSVSDTPEGPFTDLGKLFRSNEIDVHNSIDPFYIEDNGQKYLFWGSWYGIWGIELSEDGLSLKGGIAQAKATKRKVAAATNNTRGYEAAYILKRGVYYYLFCSTGTCCEGAKSTYQTVLGRSTDLFGPYLNKAGEDMNDNKHEVLISKNDAFLGTGHNAEIIQDDEGKDWILYHAYRTSNTDLGRVVLLDRVYWDDNDWPYVLGGGSQVKAEAPVFKKSK</sequence>
<keyword evidence="4 5" id="KW-0326">Glycosidase</keyword>
<evidence type="ECO:0000313" key="9">
    <source>
        <dbReference type="EMBL" id="MBB4044187.1"/>
    </source>
</evidence>
<evidence type="ECO:0000256" key="5">
    <source>
        <dbReference type="PIRNR" id="PIRNR026534"/>
    </source>
</evidence>
<feature type="active site" description="Proton donor" evidence="6">
    <location>
        <position position="221"/>
    </location>
</feature>
<gene>
    <name evidence="9" type="ORF">GGR06_001978</name>
</gene>
<organism evidence="9 10">
    <name type="scientific">Bacteroides reticulotermitis</name>
    <dbReference type="NCBI Taxonomy" id="1133319"/>
    <lineage>
        <taxon>Bacteria</taxon>
        <taxon>Pseudomonadati</taxon>
        <taxon>Bacteroidota</taxon>
        <taxon>Bacteroidia</taxon>
        <taxon>Bacteroidales</taxon>
        <taxon>Bacteroidaceae</taxon>
        <taxon>Bacteroides</taxon>
    </lineage>
</organism>
<name>A0A840CVU1_9BACE</name>